<evidence type="ECO:0000313" key="3">
    <source>
        <dbReference type="Proteomes" id="UP001224661"/>
    </source>
</evidence>
<accession>A0ABT6RZE3</accession>
<dbReference type="GO" id="GO:0016853">
    <property type="term" value="F:isomerase activity"/>
    <property type="evidence" value="ECO:0007669"/>
    <property type="project" value="UniProtKB-KW"/>
</dbReference>
<organism evidence="2 3">
    <name type="scientific">Streptomyces solicavernae</name>
    <dbReference type="NCBI Taxonomy" id="3043614"/>
    <lineage>
        <taxon>Bacteria</taxon>
        <taxon>Bacillati</taxon>
        <taxon>Actinomycetota</taxon>
        <taxon>Actinomycetes</taxon>
        <taxon>Kitasatosporales</taxon>
        <taxon>Streptomycetaceae</taxon>
        <taxon>Streptomyces</taxon>
    </lineage>
</organism>
<dbReference type="Pfam" id="PF01261">
    <property type="entry name" value="AP_endonuc_2"/>
    <property type="match status" value="1"/>
</dbReference>
<gene>
    <name evidence="2" type="ORF">QIS99_26930</name>
</gene>
<dbReference type="PANTHER" id="PTHR12110">
    <property type="entry name" value="HYDROXYPYRUVATE ISOMERASE"/>
    <property type="match status" value="1"/>
</dbReference>
<name>A0ABT6RZE3_9ACTN</name>
<dbReference type="PANTHER" id="PTHR12110:SF21">
    <property type="entry name" value="XYLOSE ISOMERASE-LIKE TIM BARREL DOMAIN-CONTAINING PROTEIN"/>
    <property type="match status" value="1"/>
</dbReference>
<evidence type="ECO:0000313" key="2">
    <source>
        <dbReference type="EMBL" id="MDI3389796.1"/>
    </source>
</evidence>
<keyword evidence="3" id="KW-1185">Reference proteome</keyword>
<comment type="caution">
    <text evidence="2">The sequence shown here is derived from an EMBL/GenBank/DDBJ whole genome shotgun (WGS) entry which is preliminary data.</text>
</comment>
<reference evidence="2 3" key="1">
    <citation type="submission" date="2023-05" db="EMBL/GenBank/DDBJ databases">
        <title>Draft genome sequence of Streptomyces sp. B-S-A8 isolated from a cave soil in Thailand.</title>
        <authorList>
            <person name="Chamroensaksri N."/>
            <person name="Muangham S."/>
        </authorList>
    </citation>
    <scope>NUCLEOTIDE SEQUENCE [LARGE SCALE GENOMIC DNA]</scope>
    <source>
        <strain evidence="2 3">B-S-A8</strain>
    </source>
</reference>
<keyword evidence="2" id="KW-0413">Isomerase</keyword>
<dbReference type="InterPro" id="IPR036237">
    <property type="entry name" value="Xyl_isomerase-like_sf"/>
</dbReference>
<evidence type="ECO:0000259" key="1">
    <source>
        <dbReference type="Pfam" id="PF01261"/>
    </source>
</evidence>
<dbReference type="InterPro" id="IPR013022">
    <property type="entry name" value="Xyl_isomerase-like_TIM-brl"/>
</dbReference>
<sequence>MTARVIDLHCDVPFRYREVSEVDYHIGTVTLGGALPDKMEAIAEAGFSGIELMEWDLQGSSESAAQVMAEGLGLEIVNYQPLRDFEGGPRDQLVPKLDRIERIFDGMEQLRTSTLILCSNVSDVSDLDDDAVADDLARLGERAAARGFSIGYEALSWGLRVNTFRQAWRMIERSGASNIGLVLDSFHTLALNDHFEDLADVPPDRIALIQVSDAPRMDLDVKSWSRHHRCLPGEGDFDVAAFLAPVLANGYDGPISLEIFNDHYKARPPAPLARQGMTALREVTSAAMNLATRPLITNP</sequence>
<dbReference type="Proteomes" id="UP001224661">
    <property type="component" value="Unassembled WGS sequence"/>
</dbReference>
<dbReference type="RefSeq" id="WP_282516269.1">
    <property type="nucleotide sequence ID" value="NZ_JASCIR010000033.1"/>
</dbReference>
<dbReference type="InterPro" id="IPR050312">
    <property type="entry name" value="IolE/XylAMocC-like"/>
</dbReference>
<protein>
    <submittedName>
        <fullName evidence="2">Sugar phosphate isomerase/epimerase</fullName>
    </submittedName>
</protein>
<proteinExistence type="predicted"/>
<dbReference type="SUPFAM" id="SSF51658">
    <property type="entry name" value="Xylose isomerase-like"/>
    <property type="match status" value="1"/>
</dbReference>
<dbReference type="Gene3D" id="3.20.20.150">
    <property type="entry name" value="Divalent-metal-dependent TIM barrel enzymes"/>
    <property type="match status" value="1"/>
</dbReference>
<dbReference type="EMBL" id="JASCIR010000033">
    <property type="protein sequence ID" value="MDI3389796.1"/>
    <property type="molecule type" value="Genomic_DNA"/>
</dbReference>
<feature type="domain" description="Xylose isomerase-like TIM barrel" evidence="1">
    <location>
        <begin position="40"/>
        <end position="282"/>
    </location>
</feature>